<dbReference type="HOGENOM" id="CLU_026821_0_0_9"/>
<dbReference type="Pfam" id="PF01966">
    <property type="entry name" value="HD"/>
    <property type="match status" value="1"/>
</dbReference>
<protein>
    <submittedName>
        <fullName evidence="2">Phosphohydrolase</fullName>
    </submittedName>
</protein>
<name>A0A075SCG6_STRSU</name>
<keyword evidence="2" id="KW-0378">Hydrolase</keyword>
<dbReference type="InterPro" id="IPR050135">
    <property type="entry name" value="dGTPase-like"/>
</dbReference>
<dbReference type="SMART" id="SM00471">
    <property type="entry name" value="HDc"/>
    <property type="match status" value="1"/>
</dbReference>
<dbReference type="PANTHER" id="PTHR11373:SF4">
    <property type="entry name" value="DEOXYNUCLEOSIDE TRIPHOSPHATE TRIPHOSPHOHYDROLASE SAMHD1"/>
    <property type="match status" value="1"/>
</dbReference>
<dbReference type="Pfam" id="PF19276">
    <property type="entry name" value="HD_assoc_2"/>
    <property type="match status" value="1"/>
</dbReference>
<gene>
    <name evidence="2" type="ORF">ID09_02940</name>
</gene>
<dbReference type="Gene3D" id="1.10.3210.10">
    <property type="entry name" value="Hypothetical protein af1432"/>
    <property type="match status" value="1"/>
</dbReference>
<evidence type="ECO:0000259" key="1">
    <source>
        <dbReference type="SMART" id="SM00471"/>
    </source>
</evidence>
<reference evidence="2 3" key="1">
    <citation type="journal article" date="2014" name="Genome Announc.">
        <title>Whole-Genome Sequence of Streptococcus suis Serotype 4 Reference Strain 6407.</title>
        <authorList>
            <person name="Wang K."/>
            <person name="Chen J."/>
            <person name="Yao H."/>
            <person name="Lu C."/>
        </authorList>
    </citation>
    <scope>NUCLEOTIDE SEQUENCE [LARGE SCALE GENOMIC DNA]</scope>
    <source>
        <strain evidence="2">6407</strain>
    </source>
</reference>
<dbReference type="PATRIC" id="fig|1214179.4.peg.550"/>
<feature type="domain" description="HD/PDEase" evidence="1">
    <location>
        <begin position="49"/>
        <end position="181"/>
    </location>
</feature>
<dbReference type="AlphaFoldDB" id="A0A075SCG6"/>
<dbReference type="RefSeq" id="WP_002936179.1">
    <property type="nucleotide sequence ID" value="NZ_ALLE01000042.1"/>
</dbReference>
<dbReference type="FunFam" id="1.10.3210.10:FF:000014">
    <property type="entry name" value="HD domain-containing protein"/>
    <property type="match status" value="1"/>
</dbReference>
<evidence type="ECO:0000313" key="2">
    <source>
        <dbReference type="EMBL" id="AIG43052.1"/>
    </source>
</evidence>
<dbReference type="EMBL" id="CP008921">
    <property type="protein sequence ID" value="AIG43052.1"/>
    <property type="molecule type" value="Genomic_DNA"/>
</dbReference>
<proteinExistence type="predicted"/>
<dbReference type="InterPro" id="IPR045509">
    <property type="entry name" value="HD_assoc_2"/>
</dbReference>
<dbReference type="SUPFAM" id="SSF109604">
    <property type="entry name" value="HD-domain/PDEase-like"/>
    <property type="match status" value="1"/>
</dbReference>
<sequence>MIEKVFRDPVHNYVHVDHELIYKLINTKEFQRLRRIKQLGTTSYTFHGGEHSRFSHCLGAYEIARRITQKFEDKYPQIWDTNESLLTMVAALLHDVGHGAYSHTFERLFDTDHEEMTCAIITSPETEINALLKQVSPEFPDKVASVIKHTYPNKQVVQLISSQIDVDRMDYLLRDSYFTGANYGEFDLTRILRVIRPTENGIAFKESGMHAVEDYVLSRYQMYMQVYFHPASRSMEVLLQNLLNRAKLLYTSEQEFFARTSPRLLPFFEHRIRLTDYLSLDDGVMNTYFQSWIDGPDRILSDLAQRYINRKVLKSITFKAEEEEALDRLRSLVADVGFDPEYYTAIHHNFDLPYDIYRPNAEKKRTQIEIYRKDETLVELSSLSPIVHSLSGTIHGDSRFYFPKEMLEETGIFAPQIADFNSHIHNDHFIIGESNEH</sequence>
<organism evidence="2 3">
    <name type="scientific">Streptococcus suis 6407</name>
    <dbReference type="NCBI Taxonomy" id="1214179"/>
    <lineage>
        <taxon>Bacteria</taxon>
        <taxon>Bacillati</taxon>
        <taxon>Bacillota</taxon>
        <taxon>Bacilli</taxon>
        <taxon>Lactobacillales</taxon>
        <taxon>Streptococcaceae</taxon>
        <taxon>Streptococcus</taxon>
    </lineage>
</organism>
<accession>A0A075SCG6</accession>
<dbReference type="InterPro" id="IPR006674">
    <property type="entry name" value="HD_domain"/>
</dbReference>
<dbReference type="CDD" id="cd00077">
    <property type="entry name" value="HDc"/>
    <property type="match status" value="1"/>
</dbReference>
<dbReference type="Proteomes" id="UP000028185">
    <property type="component" value="Chromosome"/>
</dbReference>
<evidence type="ECO:0000313" key="3">
    <source>
        <dbReference type="Proteomes" id="UP000028185"/>
    </source>
</evidence>
<dbReference type="InterPro" id="IPR003607">
    <property type="entry name" value="HD/PDEase_dom"/>
</dbReference>
<dbReference type="PANTHER" id="PTHR11373">
    <property type="entry name" value="DEOXYNUCLEOSIDE TRIPHOSPHATE TRIPHOSPHOHYDROLASE"/>
    <property type="match status" value="1"/>
</dbReference>
<dbReference type="GO" id="GO:0008832">
    <property type="term" value="F:dGTPase activity"/>
    <property type="evidence" value="ECO:0007669"/>
    <property type="project" value="TreeGrafter"/>
</dbReference>
<dbReference type="GO" id="GO:0006203">
    <property type="term" value="P:dGTP catabolic process"/>
    <property type="evidence" value="ECO:0007669"/>
    <property type="project" value="TreeGrafter"/>
</dbReference>